<dbReference type="AlphaFoldDB" id="A0A6C6ZKR8"/>
<dbReference type="KEGG" id="seh:SeHA_C1407"/>
<keyword evidence="2 6" id="KW-0812">Transmembrane</keyword>
<evidence type="ECO:0000313" key="8">
    <source>
        <dbReference type="Proteomes" id="UP000001866"/>
    </source>
</evidence>
<protein>
    <recommendedName>
        <fullName evidence="5">Uncharacterized protein YoaI</fullName>
    </recommendedName>
</protein>
<dbReference type="InterPro" id="IPR048191">
    <property type="entry name" value="YoaI-like"/>
</dbReference>
<keyword evidence="3 6" id="KW-1133">Transmembrane helix</keyword>
<dbReference type="Proteomes" id="UP000001866">
    <property type="component" value="Chromosome"/>
</dbReference>
<evidence type="ECO:0000256" key="5">
    <source>
        <dbReference type="ARBA" id="ARBA00035689"/>
    </source>
</evidence>
<comment type="subcellular location">
    <subcellularLocation>
        <location evidence="1">Membrane</location>
        <topology evidence="1">Single-pass membrane protein</topology>
    </subcellularLocation>
</comment>
<keyword evidence="4 6" id="KW-0472">Membrane</keyword>
<proteinExistence type="predicted"/>
<evidence type="ECO:0000313" key="7">
    <source>
        <dbReference type="EMBL" id="ACF67400.1"/>
    </source>
</evidence>
<feature type="transmembrane region" description="Helical" evidence="6">
    <location>
        <begin position="21"/>
        <end position="42"/>
    </location>
</feature>
<evidence type="ECO:0000256" key="3">
    <source>
        <dbReference type="ARBA" id="ARBA00022989"/>
    </source>
</evidence>
<dbReference type="EMBL" id="CP001120">
    <property type="protein sequence ID" value="ACF67400.1"/>
    <property type="molecule type" value="Genomic_DNA"/>
</dbReference>
<evidence type="ECO:0000256" key="4">
    <source>
        <dbReference type="ARBA" id="ARBA00023136"/>
    </source>
</evidence>
<evidence type="ECO:0000256" key="6">
    <source>
        <dbReference type="SAM" id="Phobius"/>
    </source>
</evidence>
<dbReference type="NCBIfam" id="NF041475">
    <property type="entry name" value="membrane_YoaI"/>
    <property type="match status" value="1"/>
</dbReference>
<accession>A0A6C6ZKR8</accession>
<reference evidence="7 8" key="1">
    <citation type="journal article" date="2011" name="J. Bacteriol.">
        <title>Comparative genomics of 28 Salmonella enterica isolates: evidence for CRISPR-mediated adaptive sublineage evolution.</title>
        <authorList>
            <person name="Fricke W.F."/>
            <person name="Mammel M.K."/>
            <person name="McDermott P.F."/>
            <person name="Tartera C."/>
            <person name="White D.G."/>
            <person name="Leclerc J.E."/>
            <person name="Ravel J."/>
            <person name="Cebula T.A."/>
        </authorList>
    </citation>
    <scope>NUCLEOTIDE SEQUENCE [LARGE SCALE GENOMIC DNA]</scope>
    <source>
        <strain evidence="7 8">SL476</strain>
    </source>
</reference>
<name>A0A6C6ZKR8_SALHS</name>
<evidence type="ECO:0000256" key="1">
    <source>
        <dbReference type="ARBA" id="ARBA00004167"/>
    </source>
</evidence>
<sequence length="47" mass="5217">MNRHCCLPEDTIMYDPPFLEALMITASFFAIFIIIVVSVLLLEGGGD</sequence>
<dbReference type="GO" id="GO:0016020">
    <property type="term" value="C:membrane"/>
    <property type="evidence" value="ECO:0007669"/>
    <property type="project" value="UniProtKB-SubCell"/>
</dbReference>
<evidence type="ECO:0000256" key="2">
    <source>
        <dbReference type="ARBA" id="ARBA00022692"/>
    </source>
</evidence>
<gene>
    <name evidence="7" type="ordered locus">SeHA_C1407</name>
</gene>
<organism evidence="7 8">
    <name type="scientific">Salmonella heidelberg (strain SL476)</name>
    <dbReference type="NCBI Taxonomy" id="454169"/>
    <lineage>
        <taxon>Bacteria</taxon>
        <taxon>Pseudomonadati</taxon>
        <taxon>Pseudomonadota</taxon>
        <taxon>Gammaproteobacteria</taxon>
        <taxon>Enterobacterales</taxon>
        <taxon>Enterobacteriaceae</taxon>
        <taxon>Salmonella</taxon>
    </lineage>
</organism>